<name>A0ABU6GDH2_9BACL</name>
<dbReference type="Proteomes" id="UP001338137">
    <property type="component" value="Unassembled WGS sequence"/>
</dbReference>
<comment type="caution">
    <text evidence="1">The sequence shown here is derived from an EMBL/GenBank/DDBJ whole genome shotgun (WGS) entry which is preliminary data.</text>
</comment>
<dbReference type="RefSeq" id="WP_326076409.1">
    <property type="nucleotide sequence ID" value="NZ_JARLKY010000117.1"/>
</dbReference>
<dbReference type="EMBL" id="JARLKY010000117">
    <property type="protein sequence ID" value="MEC0232264.1"/>
    <property type="molecule type" value="Genomic_DNA"/>
</dbReference>
<proteinExistence type="predicted"/>
<reference evidence="1 2" key="1">
    <citation type="submission" date="2023-03" db="EMBL/GenBank/DDBJ databases">
        <title>Bacillus Genome Sequencing.</title>
        <authorList>
            <person name="Dunlap C."/>
        </authorList>
    </citation>
    <scope>NUCLEOTIDE SEQUENCE [LARGE SCALE GENOMIC DNA]</scope>
    <source>
        <strain evidence="1 2">BD-533</strain>
    </source>
</reference>
<keyword evidence="2" id="KW-1185">Reference proteome</keyword>
<sequence>MPTTTPKLGLPRPVASDNVTLVNQQALIDAIELGAAPINSPELTGIPKAPTAAAGTNTDQIATMKALKAAVDAIPAPTAPTWTNITGKPSTFPPSPHGHSATEITATGGTNVQAEIDNLKSSVSSGRDAVARAITGMGQPASGGDTFAQMATKVSAISTDATAAVADVLTGKTFYQGGVKRTGGMPNNGTPTIVPTSSNITLAAGYYGPTTTVQAVSVPAAKVLTGTTIAGTAGTMVNQAAVAPNGHANATQISFGAYTAGNPNLRTYLMPPVGFYDGTIWVAADTPSLDPSNVRRGISYLSGGLGTLNPSYFASGSTTVSGSAGSWINNNTSSAETFPNITNVSGLTFLPRVIEMLNLNNGVLTWWTSDTAGFIGYSNSSMCIYYHFNGSTYNRYIFKPGGSMNVTATGFSLPSHLSGTSVMWWAWG</sequence>
<protein>
    <recommendedName>
        <fullName evidence="3">Tail fiber protein</fullName>
    </recommendedName>
</protein>
<evidence type="ECO:0000313" key="1">
    <source>
        <dbReference type="EMBL" id="MEC0232264.1"/>
    </source>
</evidence>
<accession>A0ABU6GDH2</accession>
<evidence type="ECO:0000313" key="2">
    <source>
        <dbReference type="Proteomes" id="UP001338137"/>
    </source>
</evidence>
<evidence type="ECO:0008006" key="3">
    <source>
        <dbReference type="Google" id="ProtNLM"/>
    </source>
</evidence>
<gene>
    <name evidence="1" type="ORF">P4I72_34710</name>
</gene>
<organism evidence="1 2">
    <name type="scientific">Paenibacillus alba</name>
    <dbReference type="NCBI Taxonomy" id="1197127"/>
    <lineage>
        <taxon>Bacteria</taxon>
        <taxon>Bacillati</taxon>
        <taxon>Bacillota</taxon>
        <taxon>Bacilli</taxon>
        <taxon>Bacillales</taxon>
        <taxon>Paenibacillaceae</taxon>
        <taxon>Paenibacillus</taxon>
    </lineage>
</organism>